<dbReference type="AlphaFoldDB" id="A0A1H2V8F6"/>
<evidence type="ECO:0000256" key="4">
    <source>
        <dbReference type="ARBA" id="ARBA00011881"/>
    </source>
</evidence>
<reference evidence="11 12" key="1">
    <citation type="submission" date="2016-10" db="EMBL/GenBank/DDBJ databases">
        <authorList>
            <person name="de Groot N.N."/>
        </authorList>
    </citation>
    <scope>NUCLEOTIDE SEQUENCE [LARGE SCALE GENOMIC DNA]</scope>
    <source>
        <strain evidence="11 12">DSM 23126</strain>
    </source>
</reference>
<evidence type="ECO:0000256" key="8">
    <source>
        <dbReference type="ARBA" id="ARBA00048337"/>
    </source>
</evidence>
<dbReference type="EMBL" id="FNNC01000004">
    <property type="protein sequence ID" value="SDW64611.1"/>
    <property type="molecule type" value="Genomic_DNA"/>
</dbReference>
<keyword evidence="7 9" id="KW-0784">Thiamine biosynthesis</keyword>
<evidence type="ECO:0000313" key="11">
    <source>
        <dbReference type="EMBL" id="SDW64611.1"/>
    </source>
</evidence>
<dbReference type="SUPFAM" id="SSF48613">
    <property type="entry name" value="Heme oxygenase-like"/>
    <property type="match status" value="1"/>
</dbReference>
<dbReference type="OrthoDB" id="34166at2"/>
<dbReference type="InterPro" id="IPR027574">
    <property type="entry name" value="Thiaminase_II"/>
</dbReference>
<comment type="subunit">
    <text evidence="4">Homotetramer.</text>
</comment>
<dbReference type="EC" id="3.5.99.2" evidence="5 9"/>
<dbReference type="Proteomes" id="UP000199488">
    <property type="component" value="Unassembled WGS sequence"/>
</dbReference>
<evidence type="ECO:0000259" key="10">
    <source>
        <dbReference type="Pfam" id="PF03070"/>
    </source>
</evidence>
<keyword evidence="9" id="KW-0378">Hydrolase</keyword>
<dbReference type="STRING" id="1122204.SAMN05421781_1974"/>
<dbReference type="Pfam" id="PF03070">
    <property type="entry name" value="TENA_THI-4"/>
    <property type="match status" value="1"/>
</dbReference>
<dbReference type="NCBIfam" id="TIGR04306">
    <property type="entry name" value="salvage_TenA"/>
    <property type="match status" value="1"/>
</dbReference>
<comment type="catalytic activity">
    <reaction evidence="8 9">
        <text>thiamine + H2O = 5-(2-hydroxyethyl)-4-methylthiazole + 4-amino-5-hydroxymethyl-2-methylpyrimidine + H(+)</text>
        <dbReference type="Rhea" id="RHEA:17509"/>
        <dbReference type="ChEBI" id="CHEBI:15377"/>
        <dbReference type="ChEBI" id="CHEBI:15378"/>
        <dbReference type="ChEBI" id="CHEBI:16892"/>
        <dbReference type="ChEBI" id="CHEBI:17957"/>
        <dbReference type="ChEBI" id="CHEBI:18385"/>
        <dbReference type="EC" id="3.5.99.2"/>
    </reaction>
</comment>
<evidence type="ECO:0000256" key="5">
    <source>
        <dbReference type="ARBA" id="ARBA00012684"/>
    </source>
</evidence>
<dbReference type="PANTHER" id="PTHR43198">
    <property type="entry name" value="BIFUNCTIONAL TH2 PROTEIN"/>
    <property type="match status" value="1"/>
</dbReference>
<dbReference type="GO" id="GO:0005829">
    <property type="term" value="C:cytosol"/>
    <property type="evidence" value="ECO:0007669"/>
    <property type="project" value="TreeGrafter"/>
</dbReference>
<comment type="catalytic activity">
    <reaction evidence="1 9">
        <text>4-amino-5-aminomethyl-2-methylpyrimidine + H2O = 4-amino-5-hydroxymethyl-2-methylpyrimidine + NH4(+)</text>
        <dbReference type="Rhea" id="RHEA:31799"/>
        <dbReference type="ChEBI" id="CHEBI:15377"/>
        <dbReference type="ChEBI" id="CHEBI:16892"/>
        <dbReference type="ChEBI" id="CHEBI:28938"/>
        <dbReference type="ChEBI" id="CHEBI:63416"/>
        <dbReference type="EC" id="3.5.99.2"/>
    </reaction>
</comment>
<dbReference type="InterPro" id="IPR016084">
    <property type="entry name" value="Haem_Oase-like_multi-hlx"/>
</dbReference>
<dbReference type="RefSeq" id="WP_091614418.1">
    <property type="nucleotide sequence ID" value="NZ_FNNC01000004.1"/>
</dbReference>
<evidence type="ECO:0000313" key="12">
    <source>
        <dbReference type="Proteomes" id="UP000199488"/>
    </source>
</evidence>
<evidence type="ECO:0000256" key="9">
    <source>
        <dbReference type="RuleBase" id="RU363093"/>
    </source>
</evidence>
<dbReference type="GO" id="GO:0009228">
    <property type="term" value="P:thiamine biosynthetic process"/>
    <property type="evidence" value="ECO:0007669"/>
    <property type="project" value="UniProtKB-KW"/>
</dbReference>
<dbReference type="Gene3D" id="1.20.910.10">
    <property type="entry name" value="Heme oxygenase-like"/>
    <property type="match status" value="1"/>
</dbReference>
<dbReference type="CDD" id="cd19360">
    <property type="entry name" value="TenA_C_SaTenA-like"/>
    <property type="match status" value="1"/>
</dbReference>
<comment type="pathway">
    <text evidence="2 9">Cofactor biosynthesis; thiamine diphosphate biosynthesis.</text>
</comment>
<name>A0A1H2V8F6_9BACI</name>
<proteinExistence type="inferred from homology"/>
<organism evidence="11 12">
    <name type="scientific">Marinococcus luteus</name>
    <dbReference type="NCBI Taxonomy" id="1122204"/>
    <lineage>
        <taxon>Bacteria</taxon>
        <taxon>Bacillati</taxon>
        <taxon>Bacillota</taxon>
        <taxon>Bacilli</taxon>
        <taxon>Bacillales</taxon>
        <taxon>Bacillaceae</taxon>
        <taxon>Marinococcus</taxon>
    </lineage>
</organism>
<dbReference type="GO" id="GO:0009229">
    <property type="term" value="P:thiamine diphosphate biosynthetic process"/>
    <property type="evidence" value="ECO:0007669"/>
    <property type="project" value="UniProtKB-UniPathway"/>
</dbReference>
<evidence type="ECO:0000256" key="3">
    <source>
        <dbReference type="ARBA" id="ARBA00010264"/>
    </source>
</evidence>
<keyword evidence="12" id="KW-1185">Reference proteome</keyword>
<comment type="function">
    <text evidence="9">Catalyzes an amino-pyrimidine hydrolysis reaction at the C5' of the pyrimidine moiety of thiamine compounds, a reaction that is part of a thiamine salvage pathway.</text>
</comment>
<comment type="similarity">
    <text evidence="3 9">Belongs to the TenA family.</text>
</comment>
<accession>A0A1H2V8F6</accession>
<dbReference type="InterPro" id="IPR004305">
    <property type="entry name" value="Thiaminase-2/PQQC"/>
</dbReference>
<dbReference type="InterPro" id="IPR050967">
    <property type="entry name" value="Thiamine_Salvage_TenA"/>
</dbReference>
<evidence type="ECO:0000256" key="7">
    <source>
        <dbReference type="ARBA" id="ARBA00022977"/>
    </source>
</evidence>
<feature type="domain" description="Thiaminase-2/PQQC" evidence="10">
    <location>
        <begin position="9"/>
        <end position="214"/>
    </location>
</feature>
<dbReference type="PANTHER" id="PTHR43198:SF2">
    <property type="entry name" value="SI:CH1073-67J19.1-RELATED"/>
    <property type="match status" value="1"/>
</dbReference>
<evidence type="ECO:0000256" key="1">
    <source>
        <dbReference type="ARBA" id="ARBA00001881"/>
    </source>
</evidence>
<sequence>MKFSELLWQDTEHIFEACWENPFVQGIGKGELPKASLVHYVKQDFEYLNAMIKAKAIGVTKCTSREDMIMFKDTIDFVLNSETHPHHNLCEQAGVAYEELQGYALAPASQHYVLHMLHHAEKGTLGDVIAVTLACPWVYLNVGERLMKEVEPDGSHPFNDWIRFYGDREEREMYKYIDRLDELAETAAEEEKQRWRTLFMEGCQLEYMFFEDAYHAKDWPFARTLTGGEKSNAK</sequence>
<dbReference type="UniPathway" id="UPA00060"/>
<evidence type="ECO:0000256" key="6">
    <source>
        <dbReference type="ARBA" id="ARBA00013647"/>
    </source>
</evidence>
<evidence type="ECO:0000256" key="2">
    <source>
        <dbReference type="ARBA" id="ARBA00004948"/>
    </source>
</evidence>
<protein>
    <recommendedName>
        <fullName evidence="6 9">Aminopyrimidine aminohydrolase</fullName>
        <ecNumber evidence="5 9">3.5.99.2</ecNumber>
    </recommendedName>
</protein>
<dbReference type="GO" id="GO:0050334">
    <property type="term" value="F:thiaminase activity"/>
    <property type="evidence" value="ECO:0007669"/>
    <property type="project" value="UniProtKB-EC"/>
</dbReference>
<gene>
    <name evidence="11" type="ORF">SAMN05421781_1974</name>
</gene>